<organism evidence="8 9">
    <name type="scientific">Symbiochloris irregularis</name>
    <dbReference type="NCBI Taxonomy" id="706552"/>
    <lineage>
        <taxon>Eukaryota</taxon>
        <taxon>Viridiplantae</taxon>
        <taxon>Chlorophyta</taxon>
        <taxon>core chlorophytes</taxon>
        <taxon>Trebouxiophyceae</taxon>
        <taxon>Trebouxiales</taxon>
        <taxon>Trebouxiaceae</taxon>
        <taxon>Symbiochloris</taxon>
    </lineage>
</organism>
<dbReference type="PANTHER" id="PTHR10926">
    <property type="entry name" value="CELL CYCLE CONTROL PROTEIN 50"/>
    <property type="match status" value="1"/>
</dbReference>
<proteinExistence type="inferred from homology"/>
<keyword evidence="5 6" id="KW-0472">Membrane</keyword>
<dbReference type="PIRSF" id="PIRSF015840">
    <property type="entry name" value="DUF284_TM_euk"/>
    <property type="match status" value="1"/>
</dbReference>
<dbReference type="Proteomes" id="UP001465755">
    <property type="component" value="Unassembled WGS sequence"/>
</dbReference>
<dbReference type="GO" id="GO:0005794">
    <property type="term" value="C:Golgi apparatus"/>
    <property type="evidence" value="ECO:0007669"/>
    <property type="project" value="TreeGrafter"/>
</dbReference>
<dbReference type="PANTHER" id="PTHR10926:SF0">
    <property type="entry name" value="CDC50, ISOFORM A"/>
    <property type="match status" value="1"/>
</dbReference>
<dbReference type="AlphaFoldDB" id="A0AAW1NP15"/>
<dbReference type="GO" id="GO:0005886">
    <property type="term" value="C:plasma membrane"/>
    <property type="evidence" value="ECO:0007669"/>
    <property type="project" value="TreeGrafter"/>
</dbReference>
<keyword evidence="9" id="KW-1185">Reference proteome</keyword>
<keyword evidence="3 7" id="KW-0812">Transmembrane</keyword>
<reference evidence="8 9" key="1">
    <citation type="journal article" date="2024" name="Nat. Commun.">
        <title>Phylogenomics reveals the evolutionary origins of lichenization in chlorophyte algae.</title>
        <authorList>
            <person name="Puginier C."/>
            <person name="Libourel C."/>
            <person name="Otte J."/>
            <person name="Skaloud P."/>
            <person name="Haon M."/>
            <person name="Grisel S."/>
            <person name="Petersen M."/>
            <person name="Berrin J.G."/>
            <person name="Delaux P.M."/>
            <person name="Dal Grande F."/>
            <person name="Keller J."/>
        </authorList>
    </citation>
    <scope>NUCLEOTIDE SEQUENCE [LARGE SCALE GENOMIC DNA]</scope>
    <source>
        <strain evidence="8 9">SAG 2036</strain>
    </source>
</reference>
<comment type="subcellular location">
    <subcellularLocation>
        <location evidence="1">Membrane</location>
        <topology evidence="1">Multi-pass membrane protein</topology>
    </subcellularLocation>
</comment>
<protein>
    <recommendedName>
        <fullName evidence="6">ALA-interacting subunit</fullName>
    </recommendedName>
</protein>
<dbReference type="GO" id="GO:0005783">
    <property type="term" value="C:endoplasmic reticulum"/>
    <property type="evidence" value="ECO:0007669"/>
    <property type="project" value="TreeGrafter"/>
</dbReference>
<gene>
    <name evidence="8" type="ORF">WJX73_003353</name>
</gene>
<dbReference type="Pfam" id="PF03381">
    <property type="entry name" value="CDC50"/>
    <property type="match status" value="1"/>
</dbReference>
<feature type="transmembrane region" description="Helical" evidence="7">
    <location>
        <begin position="40"/>
        <end position="65"/>
    </location>
</feature>
<comment type="caution">
    <text evidence="8">The sequence shown here is derived from an EMBL/GenBank/DDBJ whole genome shotgun (WGS) entry which is preliminary data.</text>
</comment>
<evidence type="ECO:0000256" key="7">
    <source>
        <dbReference type="SAM" id="Phobius"/>
    </source>
</evidence>
<evidence type="ECO:0000256" key="6">
    <source>
        <dbReference type="PIRNR" id="PIRNR015840"/>
    </source>
</evidence>
<evidence type="ECO:0000313" key="8">
    <source>
        <dbReference type="EMBL" id="KAK9791624.1"/>
    </source>
</evidence>
<evidence type="ECO:0000256" key="2">
    <source>
        <dbReference type="ARBA" id="ARBA00009457"/>
    </source>
</evidence>
<evidence type="ECO:0000256" key="5">
    <source>
        <dbReference type="ARBA" id="ARBA00023136"/>
    </source>
</evidence>
<sequence length="307" mass="32936">MEIDRPAGPAAALPKKTKEPRYISFTQQELPACRLLLTPAWVIGICLVLAIVLLPIGAGCLHAAFSVEEVSASYDQLCAAGTSYAEKEASLLQTQGNGTQCSLQLTVRKAMTAPVFVYYELTSFYQNHRRYAGSEDNSQLRGVARTGSVLGGCSPEQYLAGNTSAVIDPCGLVAWTLFNDSYTLASGGNAIAVQTIGIAYPTQLNSQLSNTVHPQNFNTVPTLRGGGTLPDAPLNTDQRFANWMRIAALSRFRKLWGVIEQDLPAGATVNVSIVNAYNTYSFGGSKAVDLKQITGSYSRLDPSSVLM</sequence>
<evidence type="ECO:0000256" key="4">
    <source>
        <dbReference type="ARBA" id="ARBA00022989"/>
    </source>
</evidence>
<accession>A0AAW1NP15</accession>
<evidence type="ECO:0000256" key="3">
    <source>
        <dbReference type="ARBA" id="ARBA00022692"/>
    </source>
</evidence>
<keyword evidence="4 7" id="KW-1133">Transmembrane helix</keyword>
<evidence type="ECO:0000313" key="9">
    <source>
        <dbReference type="Proteomes" id="UP001465755"/>
    </source>
</evidence>
<comment type="similarity">
    <text evidence="2 6">Belongs to the CDC50/LEM3 family.</text>
</comment>
<dbReference type="EMBL" id="JALJOQ010000173">
    <property type="protein sequence ID" value="KAK9791624.1"/>
    <property type="molecule type" value="Genomic_DNA"/>
</dbReference>
<evidence type="ECO:0000256" key="1">
    <source>
        <dbReference type="ARBA" id="ARBA00004141"/>
    </source>
</evidence>
<dbReference type="InterPro" id="IPR005045">
    <property type="entry name" value="CDC50/LEM3_fam"/>
</dbReference>
<name>A0AAW1NP15_9CHLO</name>